<organism evidence="2 3">
    <name type="scientific">Ideonella aquatica</name>
    <dbReference type="NCBI Taxonomy" id="2824119"/>
    <lineage>
        <taxon>Bacteria</taxon>
        <taxon>Pseudomonadati</taxon>
        <taxon>Pseudomonadota</taxon>
        <taxon>Betaproteobacteria</taxon>
        <taxon>Burkholderiales</taxon>
        <taxon>Sphaerotilaceae</taxon>
        <taxon>Ideonella</taxon>
    </lineage>
</organism>
<dbReference type="EMBL" id="JAGQDE010000014">
    <property type="protein sequence ID" value="MBQ0960447.1"/>
    <property type="molecule type" value="Genomic_DNA"/>
</dbReference>
<accession>A0A941BKE9</accession>
<comment type="caution">
    <text evidence="2">The sequence shown here is derived from an EMBL/GenBank/DDBJ whole genome shotgun (WGS) entry which is preliminary data.</text>
</comment>
<reference evidence="2" key="1">
    <citation type="submission" date="2021-04" db="EMBL/GenBank/DDBJ databases">
        <title>The genome sequence of Ideonella sp. 4Y11.</title>
        <authorList>
            <person name="Liu Y."/>
        </authorList>
    </citation>
    <scope>NUCLEOTIDE SEQUENCE</scope>
    <source>
        <strain evidence="2">4Y11</strain>
    </source>
</reference>
<evidence type="ECO:0000313" key="2">
    <source>
        <dbReference type="EMBL" id="MBQ0960447.1"/>
    </source>
</evidence>
<keyword evidence="1" id="KW-0812">Transmembrane</keyword>
<evidence type="ECO:0000256" key="1">
    <source>
        <dbReference type="SAM" id="Phobius"/>
    </source>
</evidence>
<keyword evidence="3" id="KW-1185">Reference proteome</keyword>
<keyword evidence="1" id="KW-0472">Membrane</keyword>
<sequence>MNMFDTVAAQPQLVLAAVALALGCGYLLWQVLFRRLPIHHFGTHQVIEALRWEPLAQQHRLAAQGSLTRLQWFLLRRRHLIRLRTELRIR</sequence>
<dbReference type="Proteomes" id="UP000678374">
    <property type="component" value="Unassembled WGS sequence"/>
</dbReference>
<protein>
    <submittedName>
        <fullName evidence="2">Uncharacterized protein</fullName>
    </submittedName>
</protein>
<dbReference type="AlphaFoldDB" id="A0A941BKE9"/>
<feature type="transmembrane region" description="Helical" evidence="1">
    <location>
        <begin position="12"/>
        <end position="29"/>
    </location>
</feature>
<name>A0A941BKE9_9BURK</name>
<dbReference type="RefSeq" id="WP_210803116.1">
    <property type="nucleotide sequence ID" value="NZ_JAGQDE010000014.1"/>
</dbReference>
<proteinExistence type="predicted"/>
<gene>
    <name evidence="2" type="ORF">KAK06_15955</name>
</gene>
<evidence type="ECO:0000313" key="3">
    <source>
        <dbReference type="Proteomes" id="UP000678374"/>
    </source>
</evidence>
<keyword evidence="1" id="KW-1133">Transmembrane helix</keyword>